<organism evidence="10 11">
    <name type="scientific">Cystobacter fuscus</name>
    <dbReference type="NCBI Taxonomy" id="43"/>
    <lineage>
        <taxon>Bacteria</taxon>
        <taxon>Pseudomonadati</taxon>
        <taxon>Myxococcota</taxon>
        <taxon>Myxococcia</taxon>
        <taxon>Myxococcales</taxon>
        <taxon>Cystobacterineae</taxon>
        <taxon>Archangiaceae</taxon>
        <taxon>Cystobacter</taxon>
    </lineage>
</organism>
<reference evidence="10 11" key="1">
    <citation type="submission" date="2017-06" db="EMBL/GenBank/DDBJ databases">
        <title>Sequencing and comparative analysis of myxobacterial genomes.</title>
        <authorList>
            <person name="Rupp O."/>
            <person name="Goesmann A."/>
            <person name="Sogaard-Andersen L."/>
        </authorList>
    </citation>
    <scope>NUCLEOTIDE SEQUENCE [LARGE SCALE GENOMIC DNA]</scope>
    <source>
        <strain evidence="10 11">DSM 52655</strain>
    </source>
</reference>
<evidence type="ECO:0000256" key="6">
    <source>
        <dbReference type="ARBA" id="ARBA00022692"/>
    </source>
</evidence>
<comment type="subcellular location">
    <subcellularLocation>
        <location evidence="1 9">Cell membrane</location>
        <topology evidence="1 9">Multi-pass membrane protein</topology>
    </subcellularLocation>
</comment>
<dbReference type="HAMAP" id="MF_00024">
    <property type="entry name" value="CobD_CbiB"/>
    <property type="match status" value="1"/>
</dbReference>
<dbReference type="KEGG" id="cfus:CYFUS_006225"/>
<keyword evidence="5 9" id="KW-0169">Cobalamin biosynthesis</keyword>
<accession>A0A250JA11</accession>
<dbReference type="EMBL" id="CP022098">
    <property type="protein sequence ID" value="ATB40769.1"/>
    <property type="molecule type" value="Genomic_DNA"/>
</dbReference>
<dbReference type="InterPro" id="IPR004485">
    <property type="entry name" value="Cobalamin_biosynth_CobD/CbiB"/>
</dbReference>
<comment type="function">
    <text evidence="9">Converts cobyric acid to cobinamide by the addition of aminopropanol on the F carboxylic group.</text>
</comment>
<evidence type="ECO:0000256" key="2">
    <source>
        <dbReference type="ARBA" id="ARBA00004953"/>
    </source>
</evidence>
<evidence type="ECO:0000256" key="9">
    <source>
        <dbReference type="HAMAP-Rule" id="MF_00024"/>
    </source>
</evidence>
<dbReference type="Proteomes" id="UP000217257">
    <property type="component" value="Chromosome"/>
</dbReference>
<proteinExistence type="inferred from homology"/>
<keyword evidence="8 9" id="KW-0472">Membrane</keyword>
<dbReference type="UniPathway" id="UPA00148"/>
<evidence type="ECO:0000313" key="10">
    <source>
        <dbReference type="EMBL" id="ATB40769.1"/>
    </source>
</evidence>
<dbReference type="PANTHER" id="PTHR34308:SF1">
    <property type="entry name" value="COBALAMIN BIOSYNTHESIS PROTEIN CBIB"/>
    <property type="match status" value="1"/>
</dbReference>
<dbReference type="Pfam" id="PF03186">
    <property type="entry name" value="CobD_Cbib"/>
    <property type="match status" value="1"/>
</dbReference>
<evidence type="ECO:0000256" key="1">
    <source>
        <dbReference type="ARBA" id="ARBA00004651"/>
    </source>
</evidence>
<keyword evidence="7 9" id="KW-1133">Transmembrane helix</keyword>
<dbReference type="GO" id="GO:0048472">
    <property type="term" value="F:threonine-phosphate decarboxylase activity"/>
    <property type="evidence" value="ECO:0007669"/>
    <property type="project" value="InterPro"/>
</dbReference>
<evidence type="ECO:0000256" key="5">
    <source>
        <dbReference type="ARBA" id="ARBA00022573"/>
    </source>
</evidence>
<feature type="transmembrane region" description="Helical" evidence="9">
    <location>
        <begin position="53"/>
        <end position="76"/>
    </location>
</feature>
<comment type="similarity">
    <text evidence="3 9">Belongs to the CobD/CbiB family.</text>
</comment>
<dbReference type="GO" id="GO:0005886">
    <property type="term" value="C:plasma membrane"/>
    <property type="evidence" value="ECO:0007669"/>
    <property type="project" value="UniProtKB-SubCell"/>
</dbReference>
<comment type="caution">
    <text evidence="9">Lacks conserved residue(s) required for the propagation of feature annotation.</text>
</comment>
<protein>
    <recommendedName>
        <fullName evidence="9">Cobalamin biosynthesis protein CobD</fullName>
    </recommendedName>
</protein>
<evidence type="ECO:0000256" key="4">
    <source>
        <dbReference type="ARBA" id="ARBA00022475"/>
    </source>
</evidence>
<dbReference type="GO" id="GO:0009236">
    <property type="term" value="P:cobalamin biosynthetic process"/>
    <property type="evidence" value="ECO:0007669"/>
    <property type="project" value="UniProtKB-UniRule"/>
</dbReference>
<keyword evidence="6 9" id="KW-0812">Transmembrane</keyword>
<name>A0A250JA11_9BACT</name>
<evidence type="ECO:0000256" key="3">
    <source>
        <dbReference type="ARBA" id="ARBA00006263"/>
    </source>
</evidence>
<evidence type="ECO:0000313" key="11">
    <source>
        <dbReference type="Proteomes" id="UP000217257"/>
    </source>
</evidence>
<dbReference type="NCBIfam" id="TIGR00380">
    <property type="entry name" value="cobal_cbiB"/>
    <property type="match status" value="1"/>
</dbReference>
<evidence type="ECO:0000256" key="7">
    <source>
        <dbReference type="ARBA" id="ARBA00022989"/>
    </source>
</evidence>
<dbReference type="AlphaFoldDB" id="A0A250JA11"/>
<dbReference type="GO" id="GO:0015420">
    <property type="term" value="F:ABC-type vitamin B12 transporter activity"/>
    <property type="evidence" value="ECO:0007669"/>
    <property type="project" value="UniProtKB-UniRule"/>
</dbReference>
<gene>
    <name evidence="9" type="primary">cobD</name>
    <name evidence="10" type="ORF">CYFUS_006225</name>
</gene>
<evidence type="ECO:0000256" key="8">
    <source>
        <dbReference type="ARBA" id="ARBA00023136"/>
    </source>
</evidence>
<dbReference type="RefSeq" id="WP_232536928.1">
    <property type="nucleotide sequence ID" value="NZ_CP022098.1"/>
</dbReference>
<sequence>MMDGGLHAVLVLVAALVVDLAWGEPPTVVHPVVWMGRLQRRLRRLAPRAPVPAFLHGLVMAVTGPVLFGLGAWALLRLVSSWPLVQLALEVYLLKSAFAVRALAEAGLAVFRALREGDAPAARFALRSLVSRDTSGLEPPLLAAAAVESVAENTSDSVVAPLLFYAVAGVPGALAYRAANTLDAMIGYRGELEWLGKAAARLDDVLNLVPARLSAALLVLACALCGASPARAVLSWWRDGAATESPNAGRPMAAVAGGLGVELEKVGHYRLGAGGRQPGAEDIRRAVFLMVAASLLAATLTAAYVYGEGFRVALASP</sequence>
<keyword evidence="4 9" id="KW-1003">Cell membrane</keyword>
<feature type="transmembrane region" description="Helical" evidence="9">
    <location>
        <begin position="286"/>
        <end position="307"/>
    </location>
</feature>
<comment type="pathway">
    <text evidence="2 9">Cofactor biosynthesis; adenosylcobalamin biosynthesis.</text>
</comment>
<dbReference type="PANTHER" id="PTHR34308">
    <property type="entry name" value="COBALAMIN BIOSYNTHESIS PROTEIN CBIB"/>
    <property type="match status" value="1"/>
</dbReference>